<keyword evidence="2" id="KW-1185">Reference proteome</keyword>
<sequence>MFEDKKYYYFYKFYQIWALKYSDPSFCLEQTSQDIFDKFPIVLH</sequence>
<evidence type="ECO:0000313" key="2">
    <source>
        <dbReference type="Proteomes" id="UP000019229"/>
    </source>
</evidence>
<dbReference type="EMBL" id="CP007154">
    <property type="protein sequence ID" value="AHH45180.1"/>
    <property type="molecule type" value="Genomic_DNA"/>
</dbReference>
<protein>
    <submittedName>
        <fullName evidence="1">Uncharacterized protein</fullName>
    </submittedName>
</protein>
<dbReference type="RefSeq" id="WP_276211260.1">
    <property type="nucleotide sequence ID" value="NZ_CP007154.1"/>
</dbReference>
<proteinExistence type="predicted"/>
<name>W5UTN1_9BACT</name>
<accession>W5UTN1</accession>
<dbReference type="HOGENOM" id="CLU_3218849_0_0_14"/>
<dbReference type="STRING" id="743966.MYB_00838"/>
<gene>
    <name evidence="1" type="ORF">MYB_00838</name>
</gene>
<reference evidence="1 2" key="1">
    <citation type="journal article" date="2014" name="Genome Announc.">
        <title>Complete Genome Sequence of Mycoplasma bovoculi Strain M165/69T (ATCC 29104).</title>
        <authorList>
            <person name="Calcutt M.J."/>
            <person name="Foecking M.F."/>
        </authorList>
    </citation>
    <scope>NUCLEOTIDE SEQUENCE [LARGE SCALE GENOMIC DNA]</scope>
    <source>
        <strain evidence="1">M165/69</strain>
    </source>
</reference>
<dbReference type="PATRIC" id="fig|743966.3.peg.166"/>
<organism evidence="1 2">
    <name type="scientific">Mesomycoplasma bovoculi M165/69</name>
    <dbReference type="NCBI Taxonomy" id="743966"/>
    <lineage>
        <taxon>Bacteria</taxon>
        <taxon>Bacillati</taxon>
        <taxon>Mycoplasmatota</taxon>
        <taxon>Mycoplasmoidales</taxon>
        <taxon>Metamycoplasmataceae</taxon>
        <taxon>Mesomycoplasma</taxon>
    </lineage>
</organism>
<dbReference type="Proteomes" id="UP000019229">
    <property type="component" value="Chromosome"/>
</dbReference>
<dbReference type="KEGG" id="mbc:MYB_00838"/>
<dbReference type="AlphaFoldDB" id="W5UTN1"/>
<evidence type="ECO:0000313" key="1">
    <source>
        <dbReference type="EMBL" id="AHH45180.1"/>
    </source>
</evidence>